<accession>A0A1J0ACX7</accession>
<feature type="domain" description="Metallo-beta-lactamase" evidence="1">
    <location>
        <begin position="15"/>
        <end position="202"/>
    </location>
</feature>
<sequence length="508" mass="55685">MTLGCRVYSPGHGGAGVCLVVQVGAYRLMLDCGLSQLDPYFDLEPPADAVVCSHAHPQQGRGLLALHRGFPDLPIYTSGVTQALLPLNWPPEPGLTGLGTVLPWRLPVHLAADLTVELIPAGHLPGAALVWLQHHTPERTFSLLYTGNCFLANTRLTEGLRLEDVGGIRPDVLVLDGTAGTRKYPRRKQQEQQLVETVVWGLTQGQRVWIVAGGIGEAQEILLVLRTHYLLTGRPVKIGVDGVVARGCDSLLELLVFLPEPVQNFARHQSLFWDDRVYPQSYRWQGESPDLFDIMIASTWPDFGLVNPTDWLVLWPEGEPCPLDLPSQTYLLPAHNDGVATLQLIHTLRPQHLVLVHGAPNYLGDMAGLEEIRNRYHVHVPQAGAWLDLPVGLPLVSSPPPEQGGNYEGELAETGSGIRIELPQTLTSDPRWLNFGATGLVEARWQGEELLLRGLSPQEVLAPPPTGARTCAHCRFYRGQRCTQPDSPLMGLQVAPEGYCAAFQSIVP</sequence>
<reference evidence="2 3" key="1">
    <citation type="submission" date="2016-10" db="EMBL/GenBank/DDBJ databases">
        <title>Description of Gloeomargarita lithophora gen. nov., sp. nov., a thylakoid-bearing basal-branching cyanobacterium with intracellular carbonates, and proposal for Gloeomargaritales ord. nov.</title>
        <authorList>
            <person name="Moreira D."/>
            <person name="Tavera R."/>
            <person name="Benzerara K."/>
            <person name="Skouri-Panet F."/>
            <person name="Couradeau E."/>
            <person name="Gerard E."/>
            <person name="Loussert C."/>
            <person name="Novelo E."/>
            <person name="Zivanovic Y."/>
            <person name="Lopez-Garcia P."/>
        </authorList>
    </citation>
    <scope>NUCLEOTIDE SEQUENCE [LARGE SCALE GENOMIC DNA]</scope>
    <source>
        <strain evidence="2 3">D10</strain>
    </source>
</reference>
<evidence type="ECO:0000313" key="2">
    <source>
        <dbReference type="EMBL" id="APB33789.1"/>
    </source>
</evidence>
<dbReference type="SMART" id="SM00849">
    <property type="entry name" value="Lactamase_B"/>
    <property type="match status" value="1"/>
</dbReference>
<proteinExistence type="predicted"/>
<gene>
    <name evidence="2" type="ORF">GlitD10_1467</name>
</gene>
<dbReference type="Proteomes" id="UP000180235">
    <property type="component" value="Chromosome"/>
</dbReference>
<keyword evidence="3" id="KW-1185">Reference proteome</keyword>
<dbReference type="OrthoDB" id="9803916at2"/>
<dbReference type="GO" id="GO:0004521">
    <property type="term" value="F:RNA endonuclease activity"/>
    <property type="evidence" value="ECO:0007669"/>
    <property type="project" value="TreeGrafter"/>
</dbReference>
<protein>
    <submittedName>
        <fullName evidence="2">Beta-lactamase-like</fullName>
    </submittedName>
</protein>
<dbReference type="InterPro" id="IPR001279">
    <property type="entry name" value="Metallo-B-lactamas"/>
</dbReference>
<dbReference type="PANTHER" id="PTHR11203:SF37">
    <property type="entry name" value="INTEGRATOR COMPLEX SUBUNIT 11"/>
    <property type="match status" value="1"/>
</dbReference>
<dbReference type="KEGG" id="glt:GlitD10_1467"/>
<dbReference type="Gene3D" id="3.40.50.10890">
    <property type="match status" value="1"/>
</dbReference>
<organism evidence="2 3">
    <name type="scientific">Gloeomargarita lithophora Alchichica-D10</name>
    <dbReference type="NCBI Taxonomy" id="1188229"/>
    <lineage>
        <taxon>Bacteria</taxon>
        <taxon>Bacillati</taxon>
        <taxon>Cyanobacteriota</taxon>
        <taxon>Cyanophyceae</taxon>
        <taxon>Gloeomargaritales</taxon>
        <taxon>Gloeomargaritaceae</taxon>
        <taxon>Gloeomargarita</taxon>
    </lineage>
</organism>
<evidence type="ECO:0000259" key="1">
    <source>
        <dbReference type="SMART" id="SM00849"/>
    </source>
</evidence>
<dbReference type="EMBL" id="CP017675">
    <property type="protein sequence ID" value="APB33789.1"/>
    <property type="molecule type" value="Genomic_DNA"/>
</dbReference>
<dbReference type="Gene3D" id="3.60.15.10">
    <property type="entry name" value="Ribonuclease Z/Hydroxyacylglutathione hydrolase-like"/>
    <property type="match status" value="2"/>
</dbReference>
<dbReference type="STRING" id="1188229.GlitD10_1467"/>
<dbReference type="InterPro" id="IPR050698">
    <property type="entry name" value="MBL"/>
</dbReference>
<name>A0A1J0ACX7_9CYAN</name>
<evidence type="ECO:0000313" key="3">
    <source>
        <dbReference type="Proteomes" id="UP000180235"/>
    </source>
</evidence>
<dbReference type="SUPFAM" id="SSF56281">
    <property type="entry name" value="Metallo-hydrolase/oxidoreductase"/>
    <property type="match status" value="1"/>
</dbReference>
<dbReference type="PANTHER" id="PTHR11203">
    <property type="entry name" value="CLEAVAGE AND POLYADENYLATION SPECIFICITY FACTOR FAMILY MEMBER"/>
    <property type="match status" value="1"/>
</dbReference>
<dbReference type="InterPro" id="IPR036866">
    <property type="entry name" value="RibonucZ/Hydroxyglut_hydro"/>
</dbReference>
<dbReference type="AlphaFoldDB" id="A0A1J0ACX7"/>
<dbReference type="RefSeq" id="WP_071454321.1">
    <property type="nucleotide sequence ID" value="NZ_CP017675.1"/>
</dbReference>